<organism evidence="2">
    <name type="scientific">marine metagenome</name>
    <dbReference type="NCBI Taxonomy" id="408172"/>
    <lineage>
        <taxon>unclassified sequences</taxon>
        <taxon>metagenomes</taxon>
        <taxon>ecological metagenomes</taxon>
    </lineage>
</organism>
<dbReference type="SUPFAM" id="SSF48613">
    <property type="entry name" value="Heme oxygenase-like"/>
    <property type="match status" value="1"/>
</dbReference>
<dbReference type="AlphaFoldDB" id="A0A381WMH4"/>
<dbReference type="GO" id="GO:0016491">
    <property type="term" value="F:oxidoreductase activity"/>
    <property type="evidence" value="ECO:0007669"/>
    <property type="project" value="UniProtKB-KW"/>
</dbReference>
<dbReference type="InterPro" id="IPR039068">
    <property type="entry name" value="PqqC-like"/>
</dbReference>
<dbReference type="PANTHER" id="PTHR40279:SF3">
    <property type="entry name" value="4-AMINOBENZOATE SYNTHASE"/>
    <property type="match status" value="1"/>
</dbReference>
<dbReference type="SMART" id="SM01236">
    <property type="entry name" value="Haem_oxygenase_2"/>
    <property type="match status" value="1"/>
</dbReference>
<protein>
    <recommendedName>
        <fullName evidence="3">Thiaminase-2/PQQC domain-containing protein</fullName>
    </recommendedName>
</protein>
<dbReference type="NCBIfam" id="TIGR04305">
    <property type="entry name" value="fol_rel_CADD"/>
    <property type="match status" value="1"/>
</dbReference>
<reference evidence="2" key="1">
    <citation type="submission" date="2018-05" db="EMBL/GenBank/DDBJ databases">
        <authorList>
            <person name="Lanie J.A."/>
            <person name="Ng W.-L."/>
            <person name="Kazmierczak K.M."/>
            <person name="Andrzejewski T.M."/>
            <person name="Davidsen T.M."/>
            <person name="Wayne K.J."/>
            <person name="Tettelin H."/>
            <person name="Glass J.I."/>
            <person name="Rusch D."/>
            <person name="Podicherti R."/>
            <person name="Tsui H.-C.T."/>
            <person name="Winkler M.E."/>
        </authorList>
    </citation>
    <scope>NUCLEOTIDE SEQUENCE</scope>
</reference>
<dbReference type="Pfam" id="PF14518">
    <property type="entry name" value="Haem_oxygenas_2"/>
    <property type="match status" value="1"/>
</dbReference>
<sequence>MTNSIFINEVEKRITKNHLLNHSFYKAWNAGELEVSTIQEYAAQYFKHVSAFPRYLSAIHTNCEEISIRQELLENLIDEEQGDENHPELWLRFGEGMGKSRESIVQAEPMEETQGLVDIFIKLTCDQKTHIGMAALYCYESMVPEIAENKIDGLKKFYGIDDENTLKFFTVHLLADKWHREVVRNLMSELCDSSVKQEEALAAIDEALYALNNFLTGMEQAYC</sequence>
<evidence type="ECO:0000313" key="2">
    <source>
        <dbReference type="EMBL" id="SVA53694.1"/>
    </source>
</evidence>
<name>A0A381WMH4_9ZZZZ</name>
<proteinExistence type="predicted"/>
<dbReference type="EMBL" id="UINC01012275">
    <property type="protein sequence ID" value="SVA53694.1"/>
    <property type="molecule type" value="Genomic_DNA"/>
</dbReference>
<dbReference type="Gene3D" id="1.20.910.10">
    <property type="entry name" value="Heme oxygenase-like"/>
    <property type="match status" value="1"/>
</dbReference>
<evidence type="ECO:0008006" key="3">
    <source>
        <dbReference type="Google" id="ProtNLM"/>
    </source>
</evidence>
<evidence type="ECO:0000256" key="1">
    <source>
        <dbReference type="ARBA" id="ARBA00023002"/>
    </source>
</evidence>
<accession>A0A381WMH4</accession>
<dbReference type="InterPro" id="IPR027572">
    <property type="entry name" value="Fol-rel_CADD"/>
</dbReference>
<gene>
    <name evidence="2" type="ORF">METZ01_LOCUS106548</name>
</gene>
<keyword evidence="1" id="KW-0560">Oxidoreductase</keyword>
<dbReference type="PANTHER" id="PTHR40279">
    <property type="entry name" value="PQQC-LIKE PROTEIN"/>
    <property type="match status" value="1"/>
</dbReference>
<dbReference type="InterPro" id="IPR016084">
    <property type="entry name" value="Haem_Oase-like_multi-hlx"/>
</dbReference>